<gene>
    <name evidence="6" type="ORF">EPICR_70067</name>
</gene>
<dbReference type="AlphaFoldDB" id="A0A484HLD8"/>
<accession>A0A484HLD8</accession>
<evidence type="ECO:0000256" key="3">
    <source>
        <dbReference type="ARBA" id="ARBA00022801"/>
    </source>
</evidence>
<proteinExistence type="inferred from homology"/>
<protein>
    <submittedName>
        <fullName evidence="6">Putative Creatinine amidohydrolase</fullName>
        <ecNumber evidence="6">3.5.2.10</ecNumber>
    </submittedName>
</protein>
<dbReference type="EMBL" id="CAACVI010000050">
    <property type="protein sequence ID" value="VEN75226.1"/>
    <property type="molecule type" value="Genomic_DNA"/>
</dbReference>
<keyword evidence="2" id="KW-0479">Metal-binding</keyword>
<evidence type="ECO:0000256" key="1">
    <source>
        <dbReference type="ARBA" id="ARBA00001947"/>
    </source>
</evidence>
<evidence type="ECO:0000256" key="2">
    <source>
        <dbReference type="ARBA" id="ARBA00022723"/>
    </source>
</evidence>
<dbReference type="EC" id="3.5.2.10" evidence="6"/>
<comment type="similarity">
    <text evidence="5">Belongs to the creatininase superfamily.</text>
</comment>
<evidence type="ECO:0000256" key="4">
    <source>
        <dbReference type="ARBA" id="ARBA00022833"/>
    </source>
</evidence>
<evidence type="ECO:0000256" key="5">
    <source>
        <dbReference type="ARBA" id="ARBA00024029"/>
    </source>
</evidence>
<dbReference type="GO" id="GO:0016811">
    <property type="term" value="F:hydrolase activity, acting on carbon-nitrogen (but not peptide) bonds, in linear amides"/>
    <property type="evidence" value="ECO:0007669"/>
    <property type="project" value="TreeGrafter"/>
</dbReference>
<dbReference type="Pfam" id="PF02633">
    <property type="entry name" value="Creatininase"/>
    <property type="match status" value="1"/>
</dbReference>
<dbReference type="GO" id="GO:0047789">
    <property type="term" value="F:creatininase activity"/>
    <property type="evidence" value="ECO:0007669"/>
    <property type="project" value="UniProtKB-EC"/>
</dbReference>
<keyword evidence="3 6" id="KW-0378">Hydrolase</keyword>
<dbReference type="InterPro" id="IPR003785">
    <property type="entry name" value="Creatininase/forma_Hydrolase"/>
</dbReference>
<keyword evidence="4" id="KW-0862">Zinc</keyword>
<dbReference type="SUPFAM" id="SSF102215">
    <property type="entry name" value="Creatininase"/>
    <property type="match status" value="1"/>
</dbReference>
<sequence>MKKSVPYNELAWPGVKKALAGRWLILPFGSMEQHGPHLPLGTDTVLAGHMAREVAAEIGGVTAPAMEYGGRSLPNSGGGPGYPGGVFFPGKTLIDMYERLIHGYIQNGAEKILLVNAHWENEAFLFEALERAREKKYLESSKIVAASWWNLVSEKEALDIFGFFPGWSAEHAGQAETALMLAYAPEQVRFEKALDHKGHIPEGIYKYPVPKSWTGTNGVLSSTTHVKPEMGKRLSEIIKSRFIALLEDD</sequence>
<dbReference type="GO" id="GO:0046872">
    <property type="term" value="F:metal ion binding"/>
    <property type="evidence" value="ECO:0007669"/>
    <property type="project" value="UniProtKB-KW"/>
</dbReference>
<dbReference type="GO" id="GO:0009231">
    <property type="term" value="P:riboflavin biosynthetic process"/>
    <property type="evidence" value="ECO:0007669"/>
    <property type="project" value="TreeGrafter"/>
</dbReference>
<evidence type="ECO:0000313" key="6">
    <source>
        <dbReference type="EMBL" id="VEN75226.1"/>
    </source>
</evidence>
<dbReference type="InterPro" id="IPR024087">
    <property type="entry name" value="Creatininase-like_sf"/>
</dbReference>
<dbReference type="PANTHER" id="PTHR35005">
    <property type="entry name" value="3-DEHYDRO-SCYLLO-INOSOSE HYDROLASE"/>
    <property type="match status" value="1"/>
</dbReference>
<reference evidence="6" key="1">
    <citation type="submission" date="2019-01" db="EMBL/GenBank/DDBJ databases">
        <authorList>
            <consortium name="Genoscope - CEA"/>
            <person name="William W."/>
        </authorList>
    </citation>
    <scope>NUCLEOTIDE SEQUENCE</scope>
    <source>
        <strain evidence="6">CR-1</strain>
    </source>
</reference>
<comment type="cofactor">
    <cofactor evidence="1">
        <name>Zn(2+)</name>
        <dbReference type="ChEBI" id="CHEBI:29105"/>
    </cofactor>
</comment>
<name>A0A484HLD8_9BACT</name>
<organism evidence="6">
    <name type="scientific">uncultured Desulfobacteraceae bacterium</name>
    <dbReference type="NCBI Taxonomy" id="218296"/>
    <lineage>
        <taxon>Bacteria</taxon>
        <taxon>Pseudomonadati</taxon>
        <taxon>Thermodesulfobacteriota</taxon>
        <taxon>Desulfobacteria</taxon>
        <taxon>Desulfobacterales</taxon>
        <taxon>Desulfobacteraceae</taxon>
        <taxon>environmental samples</taxon>
    </lineage>
</organism>
<dbReference type="Gene3D" id="3.40.50.10310">
    <property type="entry name" value="Creatininase"/>
    <property type="match status" value="1"/>
</dbReference>
<dbReference type="PANTHER" id="PTHR35005:SF1">
    <property type="entry name" value="2-AMINO-5-FORMYLAMINO-6-RIBOSYLAMINOPYRIMIDIN-4(3H)-ONE 5'-MONOPHOSPHATE DEFORMYLASE"/>
    <property type="match status" value="1"/>
</dbReference>